<dbReference type="OrthoDB" id="10065854at2759"/>
<sequence length="172" mass="20073">MTNDEDQKRLVTDNETLKQKYKVLQHECQVNQQEIVGRKRIRVTKFRSQLKLQAEFISKLGFMFAYYLFKVTQNQEFIDKMMYRQDDLEKLSRTMIGVLTTFDDAYGYSNTPIVDTYETRFILGIVGVVANLSTTEKGRRYYSTMNSGKTIMCIILKIVHRLPSPSGNSLKK</sequence>
<dbReference type="InterPro" id="IPR039584">
    <property type="entry name" value="HSF2BP"/>
</dbReference>
<protein>
    <submittedName>
        <fullName evidence="1">Uncharacterized protein</fullName>
    </submittedName>
</protein>
<dbReference type="PANTHER" id="PTHR15434">
    <property type="entry name" value="HEAT SHOCK FACTOR 2-BINDING PROTEIN"/>
    <property type="match status" value="1"/>
</dbReference>
<gene>
    <name evidence="1" type="ORF">CINCED_3A007975</name>
</gene>
<accession>A0A5E4NSQ7</accession>
<dbReference type="GO" id="GO:0005829">
    <property type="term" value="C:cytosol"/>
    <property type="evidence" value="ECO:0007669"/>
    <property type="project" value="TreeGrafter"/>
</dbReference>
<keyword evidence="2" id="KW-1185">Reference proteome</keyword>
<organism evidence="1 2">
    <name type="scientific">Cinara cedri</name>
    <dbReference type="NCBI Taxonomy" id="506608"/>
    <lineage>
        <taxon>Eukaryota</taxon>
        <taxon>Metazoa</taxon>
        <taxon>Ecdysozoa</taxon>
        <taxon>Arthropoda</taxon>
        <taxon>Hexapoda</taxon>
        <taxon>Insecta</taxon>
        <taxon>Pterygota</taxon>
        <taxon>Neoptera</taxon>
        <taxon>Paraneoptera</taxon>
        <taxon>Hemiptera</taxon>
        <taxon>Sternorrhyncha</taxon>
        <taxon>Aphidomorpha</taxon>
        <taxon>Aphidoidea</taxon>
        <taxon>Aphididae</taxon>
        <taxon>Lachninae</taxon>
        <taxon>Cinara</taxon>
    </lineage>
</organism>
<dbReference type="EMBL" id="CABPRJ010002449">
    <property type="protein sequence ID" value="VVC46210.1"/>
    <property type="molecule type" value="Genomic_DNA"/>
</dbReference>
<dbReference type="PANTHER" id="PTHR15434:SF2">
    <property type="entry name" value="HEAT SHOCK FACTOR 2-BINDING PROTEIN"/>
    <property type="match status" value="1"/>
</dbReference>
<name>A0A5E4NSQ7_9HEMI</name>
<reference evidence="1 2" key="1">
    <citation type="submission" date="2019-08" db="EMBL/GenBank/DDBJ databases">
        <authorList>
            <person name="Alioto T."/>
            <person name="Alioto T."/>
            <person name="Gomez Garrido J."/>
        </authorList>
    </citation>
    <scope>NUCLEOTIDE SEQUENCE [LARGE SCALE GENOMIC DNA]</scope>
</reference>
<evidence type="ECO:0000313" key="2">
    <source>
        <dbReference type="Proteomes" id="UP000325440"/>
    </source>
</evidence>
<dbReference type="Proteomes" id="UP000325440">
    <property type="component" value="Unassembled WGS sequence"/>
</dbReference>
<proteinExistence type="predicted"/>
<dbReference type="AlphaFoldDB" id="A0A5E4NSQ7"/>
<evidence type="ECO:0000313" key="1">
    <source>
        <dbReference type="EMBL" id="VVC46210.1"/>
    </source>
</evidence>